<keyword evidence="11" id="KW-1185">Reference proteome</keyword>
<dbReference type="AlphaFoldDB" id="A0A1L9R7S2"/>
<dbReference type="OrthoDB" id="3039123at2759"/>
<dbReference type="InterPro" id="IPR029058">
    <property type="entry name" value="AB_hydrolase_fold"/>
</dbReference>
<evidence type="ECO:0000256" key="9">
    <source>
        <dbReference type="SAM" id="Phobius"/>
    </source>
</evidence>
<keyword evidence="2" id="KW-0719">Serine esterase</keyword>
<evidence type="ECO:0000256" key="7">
    <source>
        <dbReference type="ARBA" id="ARBA00023157"/>
    </source>
</evidence>
<proteinExistence type="inferred from homology"/>
<dbReference type="RefSeq" id="XP_040684652.1">
    <property type="nucleotide sequence ID" value="XM_040836395.1"/>
</dbReference>
<dbReference type="GeneID" id="63752243"/>
<evidence type="ECO:0000256" key="3">
    <source>
        <dbReference type="ARBA" id="ARBA00022723"/>
    </source>
</evidence>
<protein>
    <recommendedName>
        <fullName evidence="8">Carboxylic ester hydrolase</fullName>
        <ecNumber evidence="8">3.1.1.-</ecNumber>
    </recommendedName>
</protein>
<dbReference type="VEuPathDB" id="FungiDB:ASPWEDRAFT_44917"/>
<dbReference type="Pfam" id="PF07519">
    <property type="entry name" value="Tannase"/>
    <property type="match status" value="1"/>
</dbReference>
<evidence type="ECO:0000256" key="4">
    <source>
        <dbReference type="ARBA" id="ARBA00022729"/>
    </source>
</evidence>
<keyword evidence="5 8" id="KW-0378">Hydrolase</keyword>
<keyword evidence="3" id="KW-0479">Metal-binding</keyword>
<dbReference type="STRING" id="1073089.A0A1L9R7S2"/>
<dbReference type="GO" id="GO:0046872">
    <property type="term" value="F:metal ion binding"/>
    <property type="evidence" value="ECO:0007669"/>
    <property type="project" value="UniProtKB-KW"/>
</dbReference>
<reference evidence="11" key="1">
    <citation type="journal article" date="2017" name="Genome Biol.">
        <title>Comparative genomics reveals high biological diversity and specific adaptations in the industrially and medically important fungal genus Aspergillus.</title>
        <authorList>
            <person name="de Vries R.P."/>
            <person name="Riley R."/>
            <person name="Wiebenga A."/>
            <person name="Aguilar-Osorio G."/>
            <person name="Amillis S."/>
            <person name="Uchima C.A."/>
            <person name="Anderluh G."/>
            <person name="Asadollahi M."/>
            <person name="Askin M."/>
            <person name="Barry K."/>
            <person name="Battaglia E."/>
            <person name="Bayram O."/>
            <person name="Benocci T."/>
            <person name="Braus-Stromeyer S.A."/>
            <person name="Caldana C."/>
            <person name="Canovas D."/>
            <person name="Cerqueira G.C."/>
            <person name="Chen F."/>
            <person name="Chen W."/>
            <person name="Choi C."/>
            <person name="Clum A."/>
            <person name="Dos Santos R.A."/>
            <person name="Damasio A.R."/>
            <person name="Diallinas G."/>
            <person name="Emri T."/>
            <person name="Fekete E."/>
            <person name="Flipphi M."/>
            <person name="Freyberg S."/>
            <person name="Gallo A."/>
            <person name="Gournas C."/>
            <person name="Habgood R."/>
            <person name="Hainaut M."/>
            <person name="Harispe M.L."/>
            <person name="Henrissat B."/>
            <person name="Hilden K.S."/>
            <person name="Hope R."/>
            <person name="Hossain A."/>
            <person name="Karabika E."/>
            <person name="Karaffa L."/>
            <person name="Karanyi Z."/>
            <person name="Krasevec N."/>
            <person name="Kuo A."/>
            <person name="Kusch H."/>
            <person name="LaButti K."/>
            <person name="Lagendijk E.L."/>
            <person name="Lapidus A."/>
            <person name="Levasseur A."/>
            <person name="Lindquist E."/>
            <person name="Lipzen A."/>
            <person name="Logrieco A.F."/>
            <person name="MacCabe A."/>
            <person name="Maekelae M.R."/>
            <person name="Malavazi I."/>
            <person name="Melin P."/>
            <person name="Meyer V."/>
            <person name="Mielnichuk N."/>
            <person name="Miskei M."/>
            <person name="Molnar A.P."/>
            <person name="Mule G."/>
            <person name="Ngan C.Y."/>
            <person name="Orejas M."/>
            <person name="Orosz E."/>
            <person name="Ouedraogo J.P."/>
            <person name="Overkamp K.M."/>
            <person name="Park H.-S."/>
            <person name="Perrone G."/>
            <person name="Piumi F."/>
            <person name="Punt P.J."/>
            <person name="Ram A.F."/>
            <person name="Ramon A."/>
            <person name="Rauscher S."/>
            <person name="Record E."/>
            <person name="Riano-Pachon D.M."/>
            <person name="Robert V."/>
            <person name="Roehrig J."/>
            <person name="Ruller R."/>
            <person name="Salamov A."/>
            <person name="Salih N.S."/>
            <person name="Samson R.A."/>
            <person name="Sandor E."/>
            <person name="Sanguinetti M."/>
            <person name="Schuetze T."/>
            <person name="Sepcic K."/>
            <person name="Shelest E."/>
            <person name="Sherlock G."/>
            <person name="Sophianopoulou V."/>
            <person name="Squina F.M."/>
            <person name="Sun H."/>
            <person name="Susca A."/>
            <person name="Todd R.B."/>
            <person name="Tsang A."/>
            <person name="Unkles S.E."/>
            <person name="van de Wiele N."/>
            <person name="van Rossen-Uffink D."/>
            <person name="Oliveira J.V."/>
            <person name="Vesth T.C."/>
            <person name="Visser J."/>
            <person name="Yu J.-H."/>
            <person name="Zhou M."/>
            <person name="Andersen M.R."/>
            <person name="Archer D.B."/>
            <person name="Baker S.E."/>
            <person name="Benoit I."/>
            <person name="Brakhage A.A."/>
            <person name="Braus G.H."/>
            <person name="Fischer R."/>
            <person name="Frisvad J.C."/>
            <person name="Goldman G.H."/>
            <person name="Houbraken J."/>
            <person name="Oakley B."/>
            <person name="Pocsi I."/>
            <person name="Scazzocchio C."/>
            <person name="Seiboth B."/>
            <person name="vanKuyk P.A."/>
            <person name="Wortman J."/>
            <person name="Dyer P.S."/>
            <person name="Grigoriev I.V."/>
        </authorList>
    </citation>
    <scope>NUCLEOTIDE SEQUENCE [LARGE SCALE GENOMIC DNA]</scope>
    <source>
        <strain evidence="11">DTO 134E9</strain>
    </source>
</reference>
<keyword evidence="9" id="KW-0472">Membrane</keyword>
<dbReference type="EMBL" id="KV878216">
    <property type="protein sequence ID" value="OJJ30975.1"/>
    <property type="molecule type" value="Genomic_DNA"/>
</dbReference>
<feature type="transmembrane region" description="Helical" evidence="9">
    <location>
        <begin position="584"/>
        <end position="608"/>
    </location>
</feature>
<name>A0A1L9R7S2_ASPWE</name>
<keyword evidence="9" id="KW-1133">Transmembrane helix</keyword>
<keyword evidence="6" id="KW-0106">Calcium</keyword>
<dbReference type="GO" id="GO:0030600">
    <property type="term" value="F:feruloyl esterase activity"/>
    <property type="evidence" value="ECO:0007669"/>
    <property type="project" value="UniProtKB-ARBA"/>
</dbReference>
<evidence type="ECO:0000313" key="10">
    <source>
        <dbReference type="EMBL" id="OJJ30975.1"/>
    </source>
</evidence>
<organism evidence="10 11">
    <name type="scientific">Aspergillus wentii DTO 134E9</name>
    <dbReference type="NCBI Taxonomy" id="1073089"/>
    <lineage>
        <taxon>Eukaryota</taxon>
        <taxon>Fungi</taxon>
        <taxon>Dikarya</taxon>
        <taxon>Ascomycota</taxon>
        <taxon>Pezizomycotina</taxon>
        <taxon>Eurotiomycetes</taxon>
        <taxon>Eurotiomycetidae</taxon>
        <taxon>Eurotiales</taxon>
        <taxon>Aspergillaceae</taxon>
        <taxon>Aspergillus</taxon>
        <taxon>Aspergillus subgen. Cremei</taxon>
    </lineage>
</organism>
<evidence type="ECO:0000256" key="5">
    <source>
        <dbReference type="ARBA" id="ARBA00022801"/>
    </source>
</evidence>
<evidence type="ECO:0000256" key="1">
    <source>
        <dbReference type="ARBA" id="ARBA00006249"/>
    </source>
</evidence>
<evidence type="ECO:0000256" key="2">
    <source>
        <dbReference type="ARBA" id="ARBA00022487"/>
    </source>
</evidence>
<keyword evidence="4" id="KW-0732">Signal</keyword>
<dbReference type="PANTHER" id="PTHR33938">
    <property type="entry name" value="FERULOYL ESTERASE B-RELATED"/>
    <property type="match status" value="1"/>
</dbReference>
<dbReference type="EC" id="3.1.1.-" evidence="8"/>
<evidence type="ECO:0000256" key="8">
    <source>
        <dbReference type="RuleBase" id="RU361238"/>
    </source>
</evidence>
<dbReference type="SUPFAM" id="SSF53474">
    <property type="entry name" value="alpha/beta-Hydrolases"/>
    <property type="match status" value="1"/>
</dbReference>
<comment type="similarity">
    <text evidence="1 8">Belongs to the tannase family.</text>
</comment>
<keyword evidence="9" id="KW-0812">Transmembrane</keyword>
<evidence type="ECO:0000313" key="11">
    <source>
        <dbReference type="Proteomes" id="UP000184383"/>
    </source>
</evidence>
<keyword evidence="7" id="KW-1015">Disulfide bond</keyword>
<sequence length="710" mass="77918">MRGSVEFSEDIKGSCLLYELTSSIKEMRPFKAIVAFSAIVTASLTDICTVSSIQKALPSNILPGLTIDPSSLTTSVNTNSTVSSNDYPTAIIDYCAVTFAYSHAGLNDSVLVQYWLPAPDDFKNRYLSTGGGGYAINSGNRSLPAGVQYGAVSGMTDGGFGSFDTQFDAVSLLANGTLNWPAVYMFGYQAHHELTLIGKTFARNVYDMEDNTKLYAYYQGCSEGGREGWSQLQRYPEEWDGAITGAPAFRFSHQQVQHLYSNVVEKTVDYYPSPCEFEKIVNETIAACDALDGRIDGVVARTDLCKLHFDSSSIVGKNYSCPVSTSSLKRQMSVSMPAQSGTVSAKAVEVAQTIIDGLKDSQGRQAYFSYQPAASFEDGQTAYNTETEQWELSISSFGSEFVQRFLNLVNSSSLPTLDNVTYDTLRDWMYTGWQKYEDSLQTTRPDLSTLQAAGVKVLHYHGESDNSIPTASSVHYHESVRRIMYPHLSFNESSGAMGDWYRLFLVPGGAHCSPNTAEPNGPWPQTNLGVMIDWVENGVKPVTLNGTVLDGEMKGANQQICAWPLRPIWENGKMECVSSAFDRFMAVFVGFVQYACLLAIQSMLLLLLPFSLVHAHFRSSRCLLCILTQSLGHSHLPESRLPKGPSFQAKPLLAMPELALIAPSCGVSTSCFIPQFILQHVFRRVDKVLRGSGDIAVLSGGRFGQVDFLL</sequence>
<accession>A0A1L9R7S2</accession>
<dbReference type="InterPro" id="IPR011118">
    <property type="entry name" value="Tannase/feruloyl_esterase"/>
</dbReference>
<evidence type="ECO:0000256" key="6">
    <source>
        <dbReference type="ARBA" id="ARBA00022837"/>
    </source>
</evidence>
<dbReference type="PANTHER" id="PTHR33938:SF16">
    <property type="entry name" value="CARBOXYLIC ESTER HYDROLASE"/>
    <property type="match status" value="1"/>
</dbReference>
<dbReference type="Proteomes" id="UP000184383">
    <property type="component" value="Unassembled WGS sequence"/>
</dbReference>
<gene>
    <name evidence="10" type="ORF">ASPWEDRAFT_44917</name>
</gene>